<keyword evidence="3" id="KW-1185">Reference proteome</keyword>
<keyword evidence="1" id="KW-0472">Membrane</keyword>
<proteinExistence type="predicted"/>
<dbReference type="InterPro" id="IPR010865">
    <property type="entry name" value="DUF1499"/>
</dbReference>
<gene>
    <name evidence="2" type="ORF">FLO80_11860</name>
</gene>
<protein>
    <submittedName>
        <fullName evidence="2">DUF1499 domain-containing protein</fullName>
    </submittedName>
</protein>
<name>A0A5A9ZBS2_9RHOB</name>
<organism evidence="2 3">
    <name type="scientific">Aquicoccus porphyridii</name>
    <dbReference type="NCBI Taxonomy" id="1852029"/>
    <lineage>
        <taxon>Bacteria</taxon>
        <taxon>Pseudomonadati</taxon>
        <taxon>Pseudomonadota</taxon>
        <taxon>Alphaproteobacteria</taxon>
        <taxon>Rhodobacterales</taxon>
        <taxon>Paracoccaceae</taxon>
        <taxon>Aquicoccus</taxon>
    </lineage>
</organism>
<feature type="transmembrane region" description="Helical" evidence="1">
    <location>
        <begin position="6"/>
        <end position="26"/>
    </location>
</feature>
<dbReference type="Proteomes" id="UP000325291">
    <property type="component" value="Unassembled WGS sequence"/>
</dbReference>
<comment type="caution">
    <text evidence="2">The sequence shown here is derived from an EMBL/GenBank/DDBJ whole genome shotgun (WGS) entry which is preliminary data.</text>
</comment>
<keyword evidence="1" id="KW-0812">Transmembrane</keyword>
<dbReference type="Pfam" id="PF07386">
    <property type="entry name" value="DUF1499"/>
    <property type="match status" value="1"/>
</dbReference>
<reference evidence="2 3" key="1">
    <citation type="submission" date="2019-07" db="EMBL/GenBank/DDBJ databases">
        <title>Aquicoccus porphyridii gen. nov., sp. nov., isolated from a small marine red alga, Porphyridium marinum.</title>
        <authorList>
            <person name="Liu L."/>
        </authorList>
    </citation>
    <scope>NUCLEOTIDE SEQUENCE [LARGE SCALE GENOMIC DNA]</scope>
    <source>
        <strain evidence="2 3">L1 8-17</strain>
    </source>
</reference>
<evidence type="ECO:0000313" key="2">
    <source>
        <dbReference type="EMBL" id="KAA0914698.1"/>
    </source>
</evidence>
<dbReference type="AlphaFoldDB" id="A0A5A9ZBS2"/>
<dbReference type="EMBL" id="VINQ01000008">
    <property type="protein sequence ID" value="KAA0914698.1"/>
    <property type="molecule type" value="Genomic_DNA"/>
</dbReference>
<keyword evidence="1" id="KW-1133">Transmembrane helix</keyword>
<evidence type="ECO:0000256" key="1">
    <source>
        <dbReference type="SAM" id="Phobius"/>
    </source>
</evidence>
<accession>A0A5A9ZBS2</accession>
<evidence type="ECO:0000313" key="3">
    <source>
        <dbReference type="Proteomes" id="UP000325291"/>
    </source>
</evidence>
<sequence>MGRVIMIFVWVVVAAVVVFGVWVRLAPSDPGRWHVMPDRVENRDFDGGVMRVVEAGPEGLARLDAVARGWPRTQALAGSVEEGMVSYVTRSALWGFPDYTTARQAGERLEIDARLRFGRGDMGVNRKRVEAWLEKL</sequence>